<feature type="transmembrane region" description="Helical" evidence="7">
    <location>
        <begin position="415"/>
        <end position="441"/>
    </location>
</feature>
<keyword evidence="2" id="KW-0813">Transport</keyword>
<evidence type="ECO:0000256" key="5">
    <source>
        <dbReference type="ARBA" id="ARBA00023136"/>
    </source>
</evidence>
<accession>A0AAV9NTX6</accession>
<feature type="transmembrane region" description="Helical" evidence="7">
    <location>
        <begin position="186"/>
        <end position="207"/>
    </location>
</feature>
<dbReference type="GO" id="GO:0016020">
    <property type="term" value="C:membrane"/>
    <property type="evidence" value="ECO:0007669"/>
    <property type="project" value="UniProtKB-SubCell"/>
</dbReference>
<dbReference type="SUPFAM" id="SSF103473">
    <property type="entry name" value="MFS general substrate transporter"/>
    <property type="match status" value="1"/>
</dbReference>
<evidence type="ECO:0000256" key="4">
    <source>
        <dbReference type="ARBA" id="ARBA00022989"/>
    </source>
</evidence>
<keyword evidence="4 7" id="KW-1133">Transmembrane helix</keyword>
<dbReference type="GeneID" id="89969237"/>
<feature type="transmembrane region" description="Helical" evidence="7">
    <location>
        <begin position="300"/>
        <end position="322"/>
    </location>
</feature>
<evidence type="ECO:0008006" key="10">
    <source>
        <dbReference type="Google" id="ProtNLM"/>
    </source>
</evidence>
<keyword evidence="3 7" id="KW-0812">Transmembrane</keyword>
<dbReference type="FunFam" id="1.20.1250.20:FF:000064">
    <property type="entry name" value="MFS allantoate transporter"/>
    <property type="match status" value="1"/>
</dbReference>
<dbReference type="AlphaFoldDB" id="A0AAV9NTX6"/>
<evidence type="ECO:0000313" key="9">
    <source>
        <dbReference type="Proteomes" id="UP001358417"/>
    </source>
</evidence>
<feature type="transmembrane region" description="Helical" evidence="7">
    <location>
        <begin position="213"/>
        <end position="236"/>
    </location>
</feature>
<reference evidence="8 9" key="1">
    <citation type="submission" date="2023-08" db="EMBL/GenBank/DDBJ databases">
        <title>Black Yeasts Isolated from many extreme environments.</title>
        <authorList>
            <person name="Coleine C."/>
            <person name="Stajich J.E."/>
            <person name="Selbmann L."/>
        </authorList>
    </citation>
    <scope>NUCLEOTIDE SEQUENCE [LARGE SCALE GENOMIC DNA]</scope>
    <source>
        <strain evidence="8 9">CCFEE 5792</strain>
    </source>
</reference>
<comment type="similarity">
    <text evidence="6">Belongs to the major facilitator superfamily. Allantoate permease family.</text>
</comment>
<evidence type="ECO:0000256" key="1">
    <source>
        <dbReference type="ARBA" id="ARBA00004141"/>
    </source>
</evidence>
<dbReference type="InterPro" id="IPR011701">
    <property type="entry name" value="MFS"/>
</dbReference>
<name>A0AAV9NTX6_9EURO</name>
<gene>
    <name evidence="8" type="ORF">LTR84_001015</name>
</gene>
<evidence type="ECO:0000256" key="7">
    <source>
        <dbReference type="SAM" id="Phobius"/>
    </source>
</evidence>
<evidence type="ECO:0000256" key="6">
    <source>
        <dbReference type="ARBA" id="ARBA00037968"/>
    </source>
</evidence>
<dbReference type="EMBL" id="JAVRRD010000001">
    <property type="protein sequence ID" value="KAK5065179.1"/>
    <property type="molecule type" value="Genomic_DNA"/>
</dbReference>
<comment type="caution">
    <text evidence="8">The sequence shown here is derived from an EMBL/GenBank/DDBJ whole genome shotgun (WGS) entry which is preliminary data.</text>
</comment>
<keyword evidence="5 7" id="KW-0472">Membrane</keyword>
<protein>
    <recommendedName>
        <fullName evidence="10">Major facilitator superfamily (MFS) profile domain-containing protein</fullName>
    </recommendedName>
</protein>
<dbReference type="RefSeq" id="XP_064712503.1">
    <property type="nucleotide sequence ID" value="XM_064844643.1"/>
</dbReference>
<dbReference type="GO" id="GO:0022857">
    <property type="term" value="F:transmembrane transporter activity"/>
    <property type="evidence" value="ECO:0007669"/>
    <property type="project" value="InterPro"/>
</dbReference>
<dbReference type="PANTHER" id="PTHR43791:SF103">
    <property type="entry name" value="MAJOR FACILITATOR SUPERFAMILY (MFS) PROFILE DOMAIN-CONTAINING PROTEIN-RELATED"/>
    <property type="match status" value="1"/>
</dbReference>
<feature type="transmembrane region" description="Helical" evidence="7">
    <location>
        <begin position="124"/>
        <end position="147"/>
    </location>
</feature>
<organism evidence="8 9">
    <name type="scientific">Exophiala bonariae</name>
    <dbReference type="NCBI Taxonomy" id="1690606"/>
    <lineage>
        <taxon>Eukaryota</taxon>
        <taxon>Fungi</taxon>
        <taxon>Dikarya</taxon>
        <taxon>Ascomycota</taxon>
        <taxon>Pezizomycotina</taxon>
        <taxon>Eurotiomycetes</taxon>
        <taxon>Chaetothyriomycetidae</taxon>
        <taxon>Chaetothyriales</taxon>
        <taxon>Herpotrichiellaceae</taxon>
        <taxon>Exophiala</taxon>
    </lineage>
</organism>
<keyword evidence="9" id="KW-1185">Reference proteome</keyword>
<proteinExistence type="inferred from homology"/>
<dbReference type="Proteomes" id="UP001358417">
    <property type="component" value="Unassembled WGS sequence"/>
</dbReference>
<sequence length="484" mass="53619">MASLKKMTTRSITRDKEAADCSSLQGVESFAVCDGGLSSNEEKKLLRKIDRWIMPLLMVSYLLQFLDKQTLNFASVMGMIQDLVRFTLLENPTTFPECSIFYLGYLAFCYPASYLMVRLPLGKYLSATCVVWAVILTCHAATSNFIGLMVVRALLGAAEASISPGFSLTTGMWYKRSEQPLRHGIWFIGNSLAVMFGSLLAFGIAHIKHSLAPWRWLFIIFGVMTLAWAAVLLWYLPDAPNTARFLSEDERIRAVDRIRSNQTGMKDNQFKWKQVWEAMTDIKFSSLVFAGLGYNRLQVYLLQIPLGAVHGIFALGATFICSRYADCRCIIAGSLCMVSLIGSVLVRYGPNLGSNLLGLFVFVGYVAGIPLSLSMISSNVAGFTKKAVASAMMFIAYSAGNFIGPFLFFPSEAPYYGSGFLATTICFACAALFIGTLRVLLARENQRRDRLQSANGTAPSIESTDDFPLTNETDMENLTFRYVL</sequence>
<dbReference type="Gene3D" id="1.20.1250.20">
    <property type="entry name" value="MFS general substrate transporter like domains"/>
    <property type="match status" value="2"/>
</dbReference>
<feature type="transmembrane region" description="Helical" evidence="7">
    <location>
        <begin position="356"/>
        <end position="376"/>
    </location>
</feature>
<feature type="transmembrane region" description="Helical" evidence="7">
    <location>
        <begin position="329"/>
        <end position="350"/>
    </location>
</feature>
<evidence type="ECO:0000256" key="2">
    <source>
        <dbReference type="ARBA" id="ARBA00022448"/>
    </source>
</evidence>
<evidence type="ECO:0000313" key="8">
    <source>
        <dbReference type="EMBL" id="KAK5065179.1"/>
    </source>
</evidence>
<feature type="transmembrane region" description="Helical" evidence="7">
    <location>
        <begin position="99"/>
        <end position="117"/>
    </location>
</feature>
<dbReference type="PANTHER" id="PTHR43791">
    <property type="entry name" value="PERMEASE-RELATED"/>
    <property type="match status" value="1"/>
</dbReference>
<dbReference type="InterPro" id="IPR036259">
    <property type="entry name" value="MFS_trans_sf"/>
</dbReference>
<evidence type="ECO:0000256" key="3">
    <source>
        <dbReference type="ARBA" id="ARBA00022692"/>
    </source>
</evidence>
<dbReference type="Pfam" id="PF07690">
    <property type="entry name" value="MFS_1"/>
    <property type="match status" value="1"/>
</dbReference>
<comment type="subcellular location">
    <subcellularLocation>
        <location evidence="1">Membrane</location>
        <topology evidence="1">Multi-pass membrane protein</topology>
    </subcellularLocation>
</comment>
<feature type="transmembrane region" description="Helical" evidence="7">
    <location>
        <begin position="49"/>
        <end position="66"/>
    </location>
</feature>
<feature type="transmembrane region" description="Helical" evidence="7">
    <location>
        <begin position="388"/>
        <end position="409"/>
    </location>
</feature>